<feature type="coiled-coil region" evidence="1">
    <location>
        <begin position="185"/>
        <end position="310"/>
    </location>
</feature>
<dbReference type="RefSeq" id="WP_041065298.1">
    <property type="nucleotide sequence ID" value="NZ_JXAL01000024.1"/>
</dbReference>
<evidence type="ECO:0000313" key="4">
    <source>
        <dbReference type="Proteomes" id="UP000054526"/>
    </source>
</evidence>
<feature type="region of interest" description="Disordered" evidence="2">
    <location>
        <begin position="14"/>
        <end position="43"/>
    </location>
</feature>
<organism evidence="3 4">
    <name type="scientific">Cohnella kolymensis</name>
    <dbReference type="NCBI Taxonomy" id="1590652"/>
    <lineage>
        <taxon>Bacteria</taxon>
        <taxon>Bacillati</taxon>
        <taxon>Bacillota</taxon>
        <taxon>Bacilli</taxon>
        <taxon>Bacillales</taxon>
        <taxon>Paenibacillaceae</taxon>
        <taxon>Cohnella</taxon>
    </lineage>
</organism>
<sequence>MKLERKQKKALEGLYKDDTYGANVPNGSKSGGSSSKDDPQQKAFEAFHKRIEHLKAIGKLTTEQELKEWQSVQGKFSKSLELRWQVEEKIYDLQNKLLEDKQRKDQEAFSQSEKWISHKKAMGELSAAEELAAWERVQARYRVGTEERMRADEQVHTAKMALIEEEKSGIEDLISVQTDAIEKLRKDAIKKIENERDAYVEAQDAKIRAIDELIQKEQEANEDDDYEAQLAKKRARLQLLESAVGPEGIKERRHLKEEIEKMELEHQRVLRKRSLESDKKGLEDEKTEKLKAFEQDITDAENHFDDLLEAFKDYKGDIEGEAELLKNLQILKESEKNAEILRLLDAFITEYQSKMSKISDLSLTPEQKDLEEYNGNKDLWNAAKAKGDKQEMARIEARNKEIRDQYGIKQDTGKLQHFADGGVVKGPSLGQTVPVMAEVGEMYLNPSQQSNLFKLLNFRMPQLRVSKPDFAMASGSNQTIVNKHYWEISSGDTILTDNADVRTYWNERDSMVRRIQSRTGAKQR</sequence>
<gene>
    <name evidence="3" type="ORF">SD71_16240</name>
</gene>
<keyword evidence="4" id="KW-1185">Reference proteome</keyword>
<evidence type="ECO:0000313" key="3">
    <source>
        <dbReference type="EMBL" id="KIL35172.1"/>
    </source>
</evidence>
<dbReference type="Proteomes" id="UP000054526">
    <property type="component" value="Unassembled WGS sequence"/>
</dbReference>
<comment type="caution">
    <text evidence="3">The sequence shown here is derived from an EMBL/GenBank/DDBJ whole genome shotgun (WGS) entry which is preliminary data.</text>
</comment>
<proteinExistence type="predicted"/>
<protein>
    <submittedName>
        <fullName evidence="3">Uncharacterized protein</fullName>
    </submittedName>
</protein>
<dbReference type="EMBL" id="JXAL01000024">
    <property type="protein sequence ID" value="KIL35172.1"/>
    <property type="molecule type" value="Genomic_DNA"/>
</dbReference>
<evidence type="ECO:0000256" key="2">
    <source>
        <dbReference type="SAM" id="MobiDB-lite"/>
    </source>
</evidence>
<name>A0ABR5A417_9BACL</name>
<reference evidence="3 4" key="1">
    <citation type="submission" date="2014-12" db="EMBL/GenBank/DDBJ databases">
        <title>Draft genome sequence of Cohnella kolymensis strain B-2846.</title>
        <authorList>
            <person name="Karlyshev A.V."/>
            <person name="Kudryashova E.B."/>
        </authorList>
    </citation>
    <scope>NUCLEOTIDE SEQUENCE [LARGE SCALE GENOMIC DNA]</scope>
    <source>
        <strain evidence="3 4">VKM B-2846</strain>
    </source>
</reference>
<keyword evidence="1" id="KW-0175">Coiled coil</keyword>
<evidence type="ECO:0000256" key="1">
    <source>
        <dbReference type="SAM" id="Coils"/>
    </source>
</evidence>
<accession>A0ABR5A417</accession>